<accession>A0ABW9QS38</accession>
<keyword evidence="3" id="KW-1185">Reference proteome</keyword>
<dbReference type="Gene3D" id="1.10.1740.10">
    <property type="match status" value="1"/>
</dbReference>
<proteinExistence type="predicted"/>
<dbReference type="InterPro" id="IPR013325">
    <property type="entry name" value="RNA_pol_sigma_r2"/>
</dbReference>
<organism evidence="2 3">
    <name type="scientific">Acidiferrimicrobium australe</name>
    <dbReference type="NCBI Taxonomy" id="2664430"/>
    <lineage>
        <taxon>Bacteria</taxon>
        <taxon>Bacillati</taxon>
        <taxon>Actinomycetota</taxon>
        <taxon>Acidimicrobiia</taxon>
        <taxon>Acidimicrobiales</taxon>
        <taxon>Acidimicrobiaceae</taxon>
        <taxon>Acidiferrimicrobium</taxon>
    </lineage>
</organism>
<dbReference type="SUPFAM" id="SSF88946">
    <property type="entry name" value="Sigma2 domain of RNA polymerase sigma factors"/>
    <property type="match status" value="1"/>
</dbReference>
<name>A0ABW9QS38_9ACTN</name>
<dbReference type="EMBL" id="WJHE01000325">
    <property type="protein sequence ID" value="MST32539.1"/>
    <property type="molecule type" value="Genomic_DNA"/>
</dbReference>
<dbReference type="Proteomes" id="UP000437736">
    <property type="component" value="Unassembled WGS sequence"/>
</dbReference>
<dbReference type="Pfam" id="PF04542">
    <property type="entry name" value="Sigma70_r2"/>
    <property type="match status" value="1"/>
</dbReference>
<dbReference type="InterPro" id="IPR007627">
    <property type="entry name" value="RNA_pol_sigma70_r2"/>
</dbReference>
<feature type="domain" description="RNA polymerase sigma-70 region 2" evidence="1">
    <location>
        <begin position="46"/>
        <end position="83"/>
    </location>
</feature>
<evidence type="ECO:0000313" key="3">
    <source>
        <dbReference type="Proteomes" id="UP000437736"/>
    </source>
</evidence>
<evidence type="ECO:0000313" key="2">
    <source>
        <dbReference type="EMBL" id="MST32539.1"/>
    </source>
</evidence>
<sequence length="92" mass="10272">MATLRRRRVPHSVAGRCPLGVMDMRSRLAEVPGPAERSVASSFETFYRQHYPPVVRLAQSVLGDFHAAQDVAQEVFLAAHQRFRGDVERAPG</sequence>
<gene>
    <name evidence="2" type="ORF">GHK86_07360</name>
</gene>
<protein>
    <recommendedName>
        <fullName evidence="1">RNA polymerase sigma-70 region 2 domain-containing protein</fullName>
    </recommendedName>
</protein>
<reference evidence="2 3" key="1">
    <citation type="submission" date="2019-11" db="EMBL/GenBank/DDBJ databases">
        <title>Acidiferrimicrobium australis gen. nov., sp. nov., an acidophilic and obligately heterotrophic, member of the Actinobacteria that catalyses dissimilatory oxido- reduction of iron isolated from metal-rich acidic water in Chile.</title>
        <authorList>
            <person name="Gonzalez D."/>
            <person name="Huber K."/>
            <person name="Hedrich S."/>
            <person name="Rojas-Villalobos C."/>
            <person name="Quatrini R."/>
            <person name="Dinamarca M.A."/>
            <person name="Schwarz A."/>
            <person name="Canales C."/>
            <person name="Nancucheo I."/>
        </authorList>
    </citation>
    <scope>NUCLEOTIDE SEQUENCE [LARGE SCALE GENOMIC DNA]</scope>
    <source>
        <strain evidence="2 3">USS-CCA1</strain>
    </source>
</reference>
<comment type="caution">
    <text evidence="2">The sequence shown here is derived from an EMBL/GenBank/DDBJ whole genome shotgun (WGS) entry which is preliminary data.</text>
</comment>
<evidence type="ECO:0000259" key="1">
    <source>
        <dbReference type="Pfam" id="PF04542"/>
    </source>
</evidence>